<comment type="subcellular location">
    <subcellularLocation>
        <location evidence="1 10">Cytoplasm</location>
    </subcellularLocation>
</comment>
<dbReference type="PRINTS" id="PR01046">
    <property type="entry name" value="TRNASYNTHPRO"/>
</dbReference>
<dbReference type="AlphaFoldDB" id="A0A1U7CQ33"/>
<evidence type="ECO:0000256" key="1">
    <source>
        <dbReference type="ARBA" id="ARBA00004496"/>
    </source>
</evidence>
<dbReference type="GO" id="GO:0004827">
    <property type="term" value="F:proline-tRNA ligase activity"/>
    <property type="evidence" value="ECO:0007669"/>
    <property type="project" value="UniProtKB-UniRule"/>
</dbReference>
<name>A0A1U7CQ33_9BACT</name>
<dbReference type="Gene3D" id="3.30.930.10">
    <property type="entry name" value="Bira Bifunctional Protein, Domain 2"/>
    <property type="match status" value="2"/>
</dbReference>
<dbReference type="SUPFAM" id="SSF52954">
    <property type="entry name" value="Class II aaRS ABD-related"/>
    <property type="match status" value="1"/>
</dbReference>
<dbReference type="InterPro" id="IPR006195">
    <property type="entry name" value="aa-tRNA-synth_II"/>
</dbReference>
<dbReference type="KEGG" id="pbor:BSF38_02521"/>
<keyword evidence="7 10" id="KW-0648">Protein biosynthesis</keyword>
<dbReference type="InterPro" id="IPR044140">
    <property type="entry name" value="ProRS_anticodon_short"/>
</dbReference>
<evidence type="ECO:0000256" key="11">
    <source>
        <dbReference type="SAM" id="MobiDB-lite"/>
    </source>
</evidence>
<evidence type="ECO:0000256" key="7">
    <source>
        <dbReference type="ARBA" id="ARBA00022917"/>
    </source>
</evidence>
<evidence type="ECO:0000256" key="9">
    <source>
        <dbReference type="ARBA" id="ARBA00047671"/>
    </source>
</evidence>
<evidence type="ECO:0000259" key="12">
    <source>
        <dbReference type="PROSITE" id="PS50862"/>
    </source>
</evidence>
<keyword evidence="5 10" id="KW-0547">Nucleotide-binding</keyword>
<comment type="catalytic activity">
    <reaction evidence="9 10">
        <text>tRNA(Pro) + L-proline + ATP = L-prolyl-tRNA(Pro) + AMP + diphosphate</text>
        <dbReference type="Rhea" id="RHEA:14305"/>
        <dbReference type="Rhea" id="RHEA-COMP:9700"/>
        <dbReference type="Rhea" id="RHEA-COMP:9702"/>
        <dbReference type="ChEBI" id="CHEBI:30616"/>
        <dbReference type="ChEBI" id="CHEBI:33019"/>
        <dbReference type="ChEBI" id="CHEBI:60039"/>
        <dbReference type="ChEBI" id="CHEBI:78442"/>
        <dbReference type="ChEBI" id="CHEBI:78532"/>
        <dbReference type="ChEBI" id="CHEBI:456215"/>
        <dbReference type="EC" id="6.1.1.15"/>
    </reaction>
</comment>
<dbReference type="InterPro" id="IPR023717">
    <property type="entry name" value="Pro-tRNA-Synthase_IIa_type1"/>
</dbReference>
<sequence length="589" mass="63978">MRWSSALIPTLKETPADAVAPSHILLLRAGMIRQLGAGAYTYLPLGLRVLHKAEAIVRQEMDAAGAVELLMPALQPVELWKESGRFETFGDLLMKLTISGGHHMALGPTHEEVITDLVRDLVRSYKQLPITLYQIQTKFRDEPRPRFGILRTREFLMKDAYSFDADVDQLGRSYDAMYEAYCRTFDRCGLPYVVVDAESGPIGGDASHEFMVPCSTGEDKVIQCPSCNYAANQEKAEVGESAAAPQRADSPPYEAKPTPGKRTIRDVCAFLKVDEATSGKLLVFLADGKPVAVLLRGDHEANEAKVRRAFGAAVLAPADPDSIQKATGAPMGFLGPIAIKIPMIVDRAVTAMETIVVGGNEVDVHLTGVVPGRDFPIDRALDLRNADEGDPCPRCGAAMVVKAGLEIGHVFKLGTKYSKAMGANYQDEKGTEIPLIMGCYGIGVNRIVAAAVEACHDANGIVWPLNLAPYQAAVVPLQVNNKAVMDAAEEIERRLTEAGVDVILDDRDQRPGFKFKDIDLIGIPLRIVVGERGLKDGTIEMKWRHESESKNVPLETAGDAALAELKAARDRLAADCQVRREQRAGAKSS</sequence>
<evidence type="ECO:0000256" key="6">
    <source>
        <dbReference type="ARBA" id="ARBA00022840"/>
    </source>
</evidence>
<dbReference type="RefSeq" id="WP_076346058.1">
    <property type="nucleotide sequence ID" value="NZ_CP019082.1"/>
</dbReference>
<evidence type="ECO:0000256" key="8">
    <source>
        <dbReference type="ARBA" id="ARBA00023146"/>
    </source>
</evidence>
<comment type="domain">
    <text evidence="10">Consists of three domains: the N-terminal catalytic domain, the editing domain and the C-terminal anticodon-binding domain.</text>
</comment>
<dbReference type="InterPro" id="IPR050062">
    <property type="entry name" value="Pro-tRNA_synthetase"/>
</dbReference>
<dbReference type="PROSITE" id="PS50862">
    <property type="entry name" value="AA_TRNA_LIGASE_II"/>
    <property type="match status" value="1"/>
</dbReference>
<evidence type="ECO:0000256" key="10">
    <source>
        <dbReference type="HAMAP-Rule" id="MF_01569"/>
    </source>
</evidence>
<evidence type="ECO:0000256" key="2">
    <source>
        <dbReference type="ARBA" id="ARBA00011738"/>
    </source>
</evidence>
<evidence type="ECO:0000256" key="4">
    <source>
        <dbReference type="ARBA" id="ARBA00022598"/>
    </source>
</evidence>
<organism evidence="13 14">
    <name type="scientific">Paludisphaera borealis</name>
    <dbReference type="NCBI Taxonomy" id="1387353"/>
    <lineage>
        <taxon>Bacteria</taxon>
        <taxon>Pseudomonadati</taxon>
        <taxon>Planctomycetota</taxon>
        <taxon>Planctomycetia</taxon>
        <taxon>Isosphaerales</taxon>
        <taxon>Isosphaeraceae</taxon>
        <taxon>Paludisphaera</taxon>
    </lineage>
</organism>
<dbReference type="InterPro" id="IPR002314">
    <property type="entry name" value="aa-tRNA-synt_IIb"/>
</dbReference>
<dbReference type="GO" id="GO:0005524">
    <property type="term" value="F:ATP binding"/>
    <property type="evidence" value="ECO:0007669"/>
    <property type="project" value="UniProtKB-UniRule"/>
</dbReference>
<keyword evidence="4 10" id="KW-0436">Ligase</keyword>
<dbReference type="Pfam" id="PF04073">
    <property type="entry name" value="tRNA_edit"/>
    <property type="match status" value="1"/>
</dbReference>
<dbReference type="OrthoDB" id="9809052at2"/>
<dbReference type="InterPro" id="IPR002316">
    <property type="entry name" value="Pro-tRNA-ligase_IIa"/>
</dbReference>
<keyword evidence="3 10" id="KW-0963">Cytoplasm</keyword>
<dbReference type="Proteomes" id="UP000186309">
    <property type="component" value="Chromosome"/>
</dbReference>
<dbReference type="InterPro" id="IPR004500">
    <property type="entry name" value="Pro-tRNA-synth_IIa_bac-type"/>
</dbReference>
<dbReference type="EMBL" id="CP019082">
    <property type="protein sequence ID" value="APW61018.1"/>
    <property type="molecule type" value="Genomic_DNA"/>
</dbReference>
<dbReference type="Pfam" id="PF03129">
    <property type="entry name" value="HGTP_anticodon"/>
    <property type="match status" value="1"/>
</dbReference>
<accession>A0A1U7CQ33</accession>
<dbReference type="GO" id="GO:0005829">
    <property type="term" value="C:cytosol"/>
    <property type="evidence" value="ECO:0007669"/>
    <property type="project" value="TreeGrafter"/>
</dbReference>
<dbReference type="CDD" id="cd00861">
    <property type="entry name" value="ProRS_anticodon_short"/>
    <property type="match status" value="1"/>
</dbReference>
<dbReference type="GO" id="GO:0006433">
    <property type="term" value="P:prolyl-tRNA aminoacylation"/>
    <property type="evidence" value="ECO:0007669"/>
    <property type="project" value="UniProtKB-UniRule"/>
</dbReference>
<gene>
    <name evidence="13" type="primary">proS_1</name>
    <name evidence="10" type="synonym">proS</name>
    <name evidence="13" type="ORF">BSF38_02521</name>
</gene>
<dbReference type="InterPro" id="IPR045864">
    <property type="entry name" value="aa-tRNA-synth_II/BPL/LPL"/>
</dbReference>
<evidence type="ECO:0000313" key="13">
    <source>
        <dbReference type="EMBL" id="APW61018.1"/>
    </source>
</evidence>
<evidence type="ECO:0000313" key="14">
    <source>
        <dbReference type="Proteomes" id="UP000186309"/>
    </source>
</evidence>
<dbReference type="InterPro" id="IPR036621">
    <property type="entry name" value="Anticodon-bd_dom_sf"/>
</dbReference>
<comment type="subunit">
    <text evidence="2 10">Homodimer.</text>
</comment>
<keyword evidence="8 10" id="KW-0030">Aminoacyl-tRNA synthetase</keyword>
<dbReference type="NCBIfam" id="NF006625">
    <property type="entry name" value="PRK09194.1"/>
    <property type="match status" value="1"/>
</dbReference>
<dbReference type="Gene3D" id="3.90.960.10">
    <property type="entry name" value="YbaK/aminoacyl-tRNA synthetase-associated domain"/>
    <property type="match status" value="1"/>
</dbReference>
<dbReference type="Pfam" id="PF00587">
    <property type="entry name" value="tRNA-synt_2b"/>
    <property type="match status" value="1"/>
</dbReference>
<dbReference type="PANTHER" id="PTHR42753:SF2">
    <property type="entry name" value="PROLINE--TRNA LIGASE"/>
    <property type="match status" value="1"/>
</dbReference>
<evidence type="ECO:0000256" key="3">
    <source>
        <dbReference type="ARBA" id="ARBA00022490"/>
    </source>
</evidence>
<dbReference type="PANTHER" id="PTHR42753">
    <property type="entry name" value="MITOCHONDRIAL RIBOSOME PROTEIN L39/PROLYL-TRNA LIGASE FAMILY MEMBER"/>
    <property type="match status" value="1"/>
</dbReference>
<dbReference type="CDD" id="cd00779">
    <property type="entry name" value="ProRS_core_prok"/>
    <property type="match status" value="1"/>
</dbReference>
<comment type="function">
    <text evidence="10">Catalyzes the attachment of proline to tRNA(Pro) in a two-step reaction: proline is first activated by ATP to form Pro-AMP and then transferred to the acceptor end of tRNA(Pro). As ProRS can inadvertently accommodate and process non-cognate amino acids such as alanine and cysteine, to avoid such errors it has two additional distinct editing activities against alanine. One activity is designated as 'pretransfer' editing and involves the tRNA(Pro)-independent hydrolysis of activated Ala-AMP. The other activity is designated 'posttransfer' editing and involves deacylation of mischarged Ala-tRNA(Pro). The misacylated Cys-tRNA(Pro) is not edited by ProRS.</text>
</comment>
<dbReference type="GO" id="GO:0002161">
    <property type="term" value="F:aminoacyl-tRNA deacylase activity"/>
    <property type="evidence" value="ECO:0007669"/>
    <property type="project" value="InterPro"/>
</dbReference>
<dbReference type="InterPro" id="IPR033730">
    <property type="entry name" value="ProRS_core_prok"/>
</dbReference>
<comment type="similarity">
    <text evidence="10">Belongs to the class-II aminoacyl-tRNA synthetase family. ProS type 1 subfamily.</text>
</comment>
<dbReference type="NCBIfam" id="TIGR00409">
    <property type="entry name" value="proS_fam_II"/>
    <property type="match status" value="1"/>
</dbReference>
<dbReference type="CDD" id="cd04334">
    <property type="entry name" value="ProRS-INS"/>
    <property type="match status" value="1"/>
</dbReference>
<evidence type="ECO:0000256" key="5">
    <source>
        <dbReference type="ARBA" id="ARBA00022741"/>
    </source>
</evidence>
<proteinExistence type="inferred from homology"/>
<reference evidence="14" key="1">
    <citation type="submission" date="2016-12" db="EMBL/GenBank/DDBJ databases">
        <title>Comparative genomics of four Isosphaeraceae planctomycetes: a common pool of plasmids and glycoside hydrolase genes.</title>
        <authorList>
            <person name="Ivanova A."/>
        </authorList>
    </citation>
    <scope>NUCLEOTIDE SEQUENCE [LARGE SCALE GENOMIC DNA]</scope>
    <source>
        <strain evidence="14">PX4</strain>
    </source>
</reference>
<dbReference type="InterPro" id="IPR007214">
    <property type="entry name" value="YbaK/aa-tRNA-synth-assoc-dom"/>
</dbReference>
<dbReference type="HAMAP" id="MF_01569">
    <property type="entry name" value="Pro_tRNA_synth_type1"/>
    <property type="match status" value="1"/>
</dbReference>
<dbReference type="STRING" id="1387353.BSF38_02521"/>
<feature type="region of interest" description="Disordered" evidence="11">
    <location>
        <begin position="238"/>
        <end position="259"/>
    </location>
</feature>
<dbReference type="SUPFAM" id="SSF55681">
    <property type="entry name" value="Class II aaRS and biotin synthetases"/>
    <property type="match status" value="1"/>
</dbReference>
<feature type="domain" description="Aminoacyl-transfer RNA synthetases class-II family profile" evidence="12">
    <location>
        <begin position="33"/>
        <end position="476"/>
    </location>
</feature>
<dbReference type="EC" id="6.1.1.15" evidence="10"/>
<dbReference type="SUPFAM" id="SSF55826">
    <property type="entry name" value="YbaK/ProRS associated domain"/>
    <property type="match status" value="1"/>
</dbReference>
<keyword evidence="6 10" id="KW-0067">ATP-binding</keyword>
<keyword evidence="14" id="KW-1185">Reference proteome</keyword>
<dbReference type="InterPro" id="IPR036754">
    <property type="entry name" value="YbaK/aa-tRNA-synt-asso_dom_sf"/>
</dbReference>
<dbReference type="Gene3D" id="3.40.50.800">
    <property type="entry name" value="Anticodon-binding domain"/>
    <property type="match status" value="1"/>
</dbReference>
<dbReference type="InterPro" id="IPR004154">
    <property type="entry name" value="Anticodon-bd"/>
</dbReference>
<protein>
    <recommendedName>
        <fullName evidence="10">Proline--tRNA ligase</fullName>
        <ecNumber evidence="10">6.1.1.15</ecNumber>
    </recommendedName>
    <alternativeName>
        <fullName evidence="10">Prolyl-tRNA synthetase</fullName>
        <shortName evidence="10">ProRS</shortName>
    </alternativeName>
</protein>